<dbReference type="InterPro" id="IPR007436">
    <property type="entry name" value="DUF485"/>
</dbReference>
<keyword evidence="1" id="KW-1133">Transmembrane helix</keyword>
<reference evidence="2" key="1">
    <citation type="submission" date="2021-01" db="EMBL/GenBank/DDBJ databases">
        <title>Whole genome shotgun sequence of Actinocatenispora rupis NBRC 107355.</title>
        <authorList>
            <person name="Komaki H."/>
            <person name="Tamura T."/>
        </authorList>
    </citation>
    <scope>NUCLEOTIDE SEQUENCE</scope>
    <source>
        <strain evidence="2">NBRC 107355</strain>
    </source>
</reference>
<gene>
    <name evidence="2" type="ORF">Aru02nite_07760</name>
</gene>
<dbReference type="Pfam" id="PF04341">
    <property type="entry name" value="DUF485"/>
    <property type="match status" value="1"/>
</dbReference>
<dbReference type="RefSeq" id="WP_239076383.1">
    <property type="nucleotide sequence ID" value="NZ_BAAAZM010000002.1"/>
</dbReference>
<dbReference type="InterPro" id="IPR036259">
    <property type="entry name" value="MFS_trans_sf"/>
</dbReference>
<dbReference type="PANTHER" id="PTHR38441">
    <property type="entry name" value="INTEGRAL MEMBRANE PROTEIN-RELATED"/>
    <property type="match status" value="1"/>
</dbReference>
<organism evidence="2 3">
    <name type="scientific">Actinocatenispora rupis</name>
    <dbReference type="NCBI Taxonomy" id="519421"/>
    <lineage>
        <taxon>Bacteria</taxon>
        <taxon>Bacillati</taxon>
        <taxon>Actinomycetota</taxon>
        <taxon>Actinomycetes</taxon>
        <taxon>Micromonosporales</taxon>
        <taxon>Micromonosporaceae</taxon>
        <taxon>Actinocatenispora</taxon>
    </lineage>
</organism>
<feature type="transmembrane region" description="Helical" evidence="1">
    <location>
        <begin position="63"/>
        <end position="88"/>
    </location>
</feature>
<protein>
    <submittedName>
        <fullName evidence="2">Clumping factor B</fullName>
    </submittedName>
</protein>
<dbReference type="EMBL" id="BOMB01000004">
    <property type="protein sequence ID" value="GID09887.1"/>
    <property type="molecule type" value="Genomic_DNA"/>
</dbReference>
<keyword evidence="1" id="KW-0472">Membrane</keyword>
<comment type="caution">
    <text evidence="2">The sequence shown here is derived from an EMBL/GenBank/DDBJ whole genome shotgun (WGS) entry which is preliminary data.</text>
</comment>
<feature type="transmembrane region" description="Helical" evidence="1">
    <location>
        <begin position="35"/>
        <end position="57"/>
    </location>
</feature>
<name>A0A8J3J0W5_9ACTN</name>
<accession>A0A8J3J0W5</accession>
<dbReference type="SUPFAM" id="SSF103473">
    <property type="entry name" value="MFS general substrate transporter"/>
    <property type="match status" value="1"/>
</dbReference>
<keyword evidence="1" id="KW-0812">Transmembrane</keyword>
<dbReference type="AlphaFoldDB" id="A0A8J3J0W5"/>
<evidence type="ECO:0000313" key="2">
    <source>
        <dbReference type="EMBL" id="GID09887.1"/>
    </source>
</evidence>
<dbReference type="PANTHER" id="PTHR38441:SF1">
    <property type="entry name" value="MEMBRANE PROTEIN"/>
    <property type="match status" value="1"/>
</dbReference>
<evidence type="ECO:0000313" key="3">
    <source>
        <dbReference type="Proteomes" id="UP000612808"/>
    </source>
</evidence>
<proteinExistence type="predicted"/>
<sequence length="113" mass="12618">MVSGTMHRRAVPEPDHAGLGDDPRFVQLRSRFRRFVFPVAAAFLGWYLLYVVLSAFARDLLGIRVYGSVNVALVFGLLQFVTTFVVALRYARFARTRLDPLAAELADTAAGDR</sequence>
<keyword evidence="3" id="KW-1185">Reference proteome</keyword>
<dbReference type="Proteomes" id="UP000612808">
    <property type="component" value="Unassembled WGS sequence"/>
</dbReference>
<evidence type="ECO:0000256" key="1">
    <source>
        <dbReference type="SAM" id="Phobius"/>
    </source>
</evidence>